<dbReference type="InterPro" id="IPR027450">
    <property type="entry name" value="AlkB-like"/>
</dbReference>
<dbReference type="PROSITE" id="PS51471">
    <property type="entry name" value="FE2OG_OXY"/>
    <property type="match status" value="1"/>
</dbReference>
<feature type="binding site" evidence="5">
    <location>
        <position position="153"/>
    </location>
    <ligand>
        <name>substrate</name>
    </ligand>
</feature>
<feature type="binding site" evidence="6">
    <location>
        <position position="179"/>
    </location>
    <ligand>
        <name>Fe cation</name>
        <dbReference type="ChEBI" id="CHEBI:24875"/>
        <note>catalytic</note>
    </ligand>
</feature>
<dbReference type="GO" id="GO:0035513">
    <property type="term" value="P:oxidative RNA demethylation"/>
    <property type="evidence" value="ECO:0007669"/>
    <property type="project" value="TreeGrafter"/>
</dbReference>
<dbReference type="GO" id="GO:0035515">
    <property type="term" value="F:oxidative RNA demethylase activity"/>
    <property type="evidence" value="ECO:0007669"/>
    <property type="project" value="TreeGrafter"/>
</dbReference>
<evidence type="ECO:0000259" key="7">
    <source>
        <dbReference type="PROSITE" id="PS51471"/>
    </source>
</evidence>
<evidence type="ECO:0000313" key="9">
    <source>
        <dbReference type="Proteomes" id="UP000245086"/>
    </source>
</evidence>
<keyword evidence="4 6" id="KW-0408">Iron</keyword>
<keyword evidence="1 6" id="KW-0479">Metal-binding</keyword>
<comment type="cofactor">
    <cofactor evidence="6">
        <name>Fe(2+)</name>
        <dbReference type="ChEBI" id="CHEBI:29033"/>
    </cofactor>
    <text evidence="6">Binds 1 Fe(2+) ion per subunit.</text>
</comment>
<feature type="binding site" evidence="6">
    <location>
        <position position="125"/>
    </location>
    <ligand>
        <name>Fe cation</name>
        <dbReference type="ChEBI" id="CHEBI:24875"/>
        <note>catalytic</note>
    </ligand>
</feature>
<name>A0A2P2E669_9PROT</name>
<keyword evidence="9" id="KW-1185">Reference proteome</keyword>
<proteinExistence type="predicted"/>
<dbReference type="EMBL" id="BFBR01000001">
    <property type="protein sequence ID" value="GBF56564.1"/>
    <property type="molecule type" value="Genomic_DNA"/>
</dbReference>
<evidence type="ECO:0000313" key="8">
    <source>
        <dbReference type="EMBL" id="GBF56564.1"/>
    </source>
</evidence>
<evidence type="ECO:0000256" key="6">
    <source>
        <dbReference type="PIRSR" id="PIRSR604574-2"/>
    </source>
</evidence>
<evidence type="ECO:0000256" key="2">
    <source>
        <dbReference type="ARBA" id="ARBA00022964"/>
    </source>
</evidence>
<gene>
    <name evidence="8" type="primary">alkB</name>
    <name evidence="8" type="ORF">PbB2_00221</name>
</gene>
<comment type="caution">
    <text evidence="8">The sequence shown here is derived from an EMBL/GenBank/DDBJ whole genome shotgun (WGS) entry which is preliminary data.</text>
</comment>
<dbReference type="EC" id="1.14.11.33" evidence="8"/>
<accession>A0A2P2E669</accession>
<dbReference type="AlphaFoldDB" id="A0A2P2E669"/>
<evidence type="ECO:0000256" key="1">
    <source>
        <dbReference type="ARBA" id="ARBA00022723"/>
    </source>
</evidence>
<dbReference type="Pfam" id="PF13532">
    <property type="entry name" value="2OG-FeII_Oxy_2"/>
    <property type="match status" value="1"/>
</dbReference>
<keyword evidence="3 8" id="KW-0560">Oxidoreductase</keyword>
<feature type="binding site" evidence="5">
    <location>
        <position position="64"/>
    </location>
    <ligand>
        <name>substrate</name>
    </ligand>
</feature>
<protein>
    <submittedName>
        <fullName evidence="8">Alpha-ketoglutarate-dependent dioxygenase AlkB</fullName>
        <ecNumber evidence="8">1.14.11.33</ecNumber>
    </submittedName>
</protein>
<feature type="domain" description="Fe2OG dioxygenase" evidence="7">
    <location>
        <begin position="105"/>
        <end position="206"/>
    </location>
</feature>
<keyword evidence="2 8" id="KW-0223">Dioxygenase</keyword>
<dbReference type="InterPro" id="IPR005123">
    <property type="entry name" value="Oxoglu/Fe-dep_dioxygenase_dom"/>
</dbReference>
<dbReference type="Gene3D" id="2.60.120.590">
    <property type="entry name" value="Alpha-ketoglutarate-dependent dioxygenase AlkB-like"/>
    <property type="match status" value="1"/>
</dbReference>
<dbReference type="GO" id="GO:0035516">
    <property type="term" value="F:broad specificity oxidative DNA demethylase activity"/>
    <property type="evidence" value="ECO:0007669"/>
    <property type="project" value="UniProtKB-EC"/>
</dbReference>
<evidence type="ECO:0000256" key="5">
    <source>
        <dbReference type="PIRSR" id="PIRSR604574-1"/>
    </source>
</evidence>
<dbReference type="SUPFAM" id="SSF51197">
    <property type="entry name" value="Clavaminate synthase-like"/>
    <property type="match status" value="1"/>
</dbReference>
<dbReference type="InterPro" id="IPR037151">
    <property type="entry name" value="AlkB-like_sf"/>
</dbReference>
<dbReference type="PANTHER" id="PTHR16557">
    <property type="entry name" value="ALKYLATED DNA REPAIR PROTEIN ALKB-RELATED"/>
    <property type="match status" value="1"/>
</dbReference>
<reference evidence="8 9" key="1">
    <citation type="journal article" date="2018" name="Genome Announc.">
        <title>Draft Genome Sequence of "Candidatus Phycosocius bacilliformis," an Alphaproteobacterial Ectosymbiont of the Hydrocarbon-Producing Green Alga Botryococcus braunii.</title>
        <authorList>
            <person name="Tanabe Y."/>
            <person name="Yamaguchi H."/>
            <person name="Watanabe M.M."/>
        </authorList>
    </citation>
    <scope>NUCLEOTIDE SEQUENCE [LARGE SCALE GENOMIC DNA]</scope>
    <source>
        <strain evidence="8 9">BOTRYCO-2</strain>
    </source>
</reference>
<feature type="binding site" evidence="5">
    <location>
        <position position="127"/>
    </location>
    <ligand>
        <name>substrate</name>
    </ligand>
</feature>
<organism evidence="8 9">
    <name type="scientific">Candidatus Phycosocius bacilliformis</name>
    <dbReference type="NCBI Taxonomy" id="1445552"/>
    <lineage>
        <taxon>Bacteria</taxon>
        <taxon>Pseudomonadati</taxon>
        <taxon>Pseudomonadota</taxon>
        <taxon>Alphaproteobacteria</taxon>
        <taxon>Caulobacterales</taxon>
        <taxon>Caulobacterales incertae sedis</taxon>
        <taxon>Candidatus Phycosocius</taxon>
    </lineage>
</organism>
<dbReference type="PANTHER" id="PTHR16557:SF2">
    <property type="entry name" value="NUCLEIC ACID DIOXYGENASE ALKBH1"/>
    <property type="match status" value="1"/>
</dbReference>
<evidence type="ECO:0000256" key="3">
    <source>
        <dbReference type="ARBA" id="ARBA00023002"/>
    </source>
</evidence>
<feature type="binding site" evidence="6">
    <location>
        <position position="123"/>
    </location>
    <ligand>
        <name>Fe cation</name>
        <dbReference type="ChEBI" id="CHEBI:24875"/>
        <note>catalytic</note>
    </ligand>
</feature>
<dbReference type="Proteomes" id="UP000245086">
    <property type="component" value="Unassembled WGS sequence"/>
</dbReference>
<dbReference type="InterPro" id="IPR004574">
    <property type="entry name" value="Alkb"/>
</dbReference>
<dbReference type="GO" id="GO:0008198">
    <property type="term" value="F:ferrous iron binding"/>
    <property type="evidence" value="ECO:0007669"/>
    <property type="project" value="TreeGrafter"/>
</dbReference>
<sequence length="206" mass="22253">MKCLGSQLHSGFDFHPGYLDRAEQEALLATLQPLIQAAPFFRPTMPKTGKTFSVEMTNLGSLGWVSDREGGYRYQATHPVTGLPWPQIPDMLLTLWRQVANYPILPEACLVNLYRVGAKMGLHVDGDERDPKAPVVSVSLGDQAIFRLGGPQRGGPTTSLKLSSGDVVVLGGASRHFYHGIDRVLSGSSSLIPGGGRINLTMRVVG</sequence>
<evidence type="ECO:0000256" key="4">
    <source>
        <dbReference type="ARBA" id="ARBA00023004"/>
    </source>
</evidence>
<feature type="binding site" evidence="5">
    <location>
        <begin position="197"/>
        <end position="203"/>
    </location>
    <ligand>
        <name>2-oxoglutarate</name>
        <dbReference type="ChEBI" id="CHEBI:16810"/>
    </ligand>
</feature>
<dbReference type="GO" id="GO:0005737">
    <property type="term" value="C:cytoplasm"/>
    <property type="evidence" value="ECO:0007669"/>
    <property type="project" value="TreeGrafter"/>
</dbReference>
<feature type="binding site" evidence="5">
    <location>
        <begin position="112"/>
        <end position="114"/>
    </location>
    <ligand>
        <name>2-oxoglutarate</name>
        <dbReference type="ChEBI" id="CHEBI:16810"/>
    </ligand>
</feature>
<feature type="binding site" evidence="5">
    <location>
        <begin position="72"/>
        <end position="74"/>
    </location>
    <ligand>
        <name>substrate</name>
    </ligand>
</feature>